<dbReference type="RefSeq" id="WP_077026624.1">
    <property type="nucleotide sequence ID" value="NZ_CP017641.1"/>
</dbReference>
<keyword evidence="3" id="KW-1185">Reference proteome</keyword>
<dbReference type="Proteomes" id="UP000187735">
    <property type="component" value="Chromosome"/>
</dbReference>
<keyword evidence="1" id="KW-0732">Signal</keyword>
<sequence length="184" mass="19112" precursor="true">MRITTTWLLAITLLTSPQMLQAADSAATKASTASDATVQLKNVELSPNGHLVGQLVTSAGHAVAGQKLTMTVGKQQQTIETDKAGKFTARVAGSGQCVIAVSDDVYACRVWAHGTAPPRSLQSIAIVQPTNSTVRGQYVFAPLTRLRMLTTTQKVILGLGVGIGAGIAIGAAIDDDDDKKPDAS</sequence>
<feature type="chain" id="PRO_5013088863" description="Carboxypeptidase regulatory-like domain-containing protein" evidence="1">
    <location>
        <begin position="23"/>
        <end position="184"/>
    </location>
</feature>
<evidence type="ECO:0000313" key="2">
    <source>
        <dbReference type="EMBL" id="APZ95470.1"/>
    </source>
</evidence>
<accession>A0A1P8WN40</accession>
<name>A0A1P8WN40_9PLAN</name>
<reference evidence="2 3" key="1">
    <citation type="journal article" date="2016" name="Front. Microbiol.">
        <title>Fuerstia marisgermanicae gen. nov., sp. nov., an Unusual Member of the Phylum Planctomycetes from the German Wadden Sea.</title>
        <authorList>
            <person name="Kohn T."/>
            <person name="Heuer A."/>
            <person name="Jogler M."/>
            <person name="Vollmers J."/>
            <person name="Boedeker C."/>
            <person name="Bunk B."/>
            <person name="Rast P."/>
            <person name="Borchert D."/>
            <person name="Glockner I."/>
            <person name="Freese H.M."/>
            <person name="Klenk H.P."/>
            <person name="Overmann J."/>
            <person name="Kaster A.K."/>
            <person name="Rohde M."/>
            <person name="Wiegand S."/>
            <person name="Jogler C."/>
        </authorList>
    </citation>
    <scope>NUCLEOTIDE SEQUENCE [LARGE SCALE GENOMIC DNA]</scope>
    <source>
        <strain evidence="2 3">NH11</strain>
    </source>
</reference>
<organism evidence="2 3">
    <name type="scientific">Fuerstiella marisgermanici</name>
    <dbReference type="NCBI Taxonomy" id="1891926"/>
    <lineage>
        <taxon>Bacteria</taxon>
        <taxon>Pseudomonadati</taxon>
        <taxon>Planctomycetota</taxon>
        <taxon>Planctomycetia</taxon>
        <taxon>Planctomycetales</taxon>
        <taxon>Planctomycetaceae</taxon>
        <taxon>Fuerstiella</taxon>
    </lineage>
</organism>
<dbReference type="AlphaFoldDB" id="A0A1P8WN40"/>
<evidence type="ECO:0000313" key="3">
    <source>
        <dbReference type="Proteomes" id="UP000187735"/>
    </source>
</evidence>
<protein>
    <recommendedName>
        <fullName evidence="4">Carboxypeptidase regulatory-like domain-containing protein</fullName>
    </recommendedName>
</protein>
<evidence type="ECO:0000256" key="1">
    <source>
        <dbReference type="SAM" id="SignalP"/>
    </source>
</evidence>
<proteinExistence type="predicted"/>
<dbReference type="KEGG" id="fmr:Fuma_05128"/>
<feature type="signal peptide" evidence="1">
    <location>
        <begin position="1"/>
        <end position="22"/>
    </location>
</feature>
<evidence type="ECO:0008006" key="4">
    <source>
        <dbReference type="Google" id="ProtNLM"/>
    </source>
</evidence>
<dbReference type="OrthoDB" id="284841at2"/>
<gene>
    <name evidence="2" type="ORF">Fuma_05128</name>
</gene>
<dbReference type="EMBL" id="CP017641">
    <property type="protein sequence ID" value="APZ95470.1"/>
    <property type="molecule type" value="Genomic_DNA"/>
</dbReference>